<organism evidence="3 4">
    <name type="scientific">Cryptosporangium minutisporangium</name>
    <dbReference type="NCBI Taxonomy" id="113569"/>
    <lineage>
        <taxon>Bacteria</taxon>
        <taxon>Bacillati</taxon>
        <taxon>Actinomycetota</taxon>
        <taxon>Actinomycetes</taxon>
        <taxon>Cryptosporangiales</taxon>
        <taxon>Cryptosporangiaceae</taxon>
        <taxon>Cryptosporangium</taxon>
    </lineage>
</organism>
<evidence type="ECO:0000313" key="4">
    <source>
        <dbReference type="Proteomes" id="UP001501676"/>
    </source>
</evidence>
<comment type="caution">
    <text evidence="3">The sequence shown here is derived from an EMBL/GenBank/DDBJ whole genome shotgun (WGS) entry which is preliminary data.</text>
</comment>
<dbReference type="PANTHER" id="PTHR43477">
    <property type="entry name" value="DIHYDROANTICAPSIN 7-DEHYDROGENASE"/>
    <property type="match status" value="1"/>
</dbReference>
<evidence type="ECO:0000256" key="2">
    <source>
        <dbReference type="ARBA" id="ARBA00023002"/>
    </source>
</evidence>
<dbReference type="InterPro" id="IPR051122">
    <property type="entry name" value="SDR_DHRS6-like"/>
</dbReference>
<dbReference type="EMBL" id="BAAAYN010000004">
    <property type="protein sequence ID" value="GAA3383021.1"/>
    <property type="molecule type" value="Genomic_DNA"/>
</dbReference>
<dbReference type="InterPro" id="IPR036291">
    <property type="entry name" value="NAD(P)-bd_dom_sf"/>
</dbReference>
<sequence length="266" mass="27828">MTPDLLPDGDVVPAYAELSELGGRRFVVLGGGQGIGRQVVHALTQLGAEVELIDRDDGRARQVAEEIGPAVRPQALDVTDRAAMERLGATIGPIDGVIDIVGMARYGRLLDLTDETWAWEHDVVLRHAWLALQCLAPRIAERGGGAFAFVASLSGLTSAPLHAAYGAFKAALMSLVRSAAVELGPDRIRVNAVAPGTVWTPRVAELLGPAGHAKSVAAAPLRRVALPSDVAAGLLFLVSDQAAAITGHTIVLDGGASARFAYEVDR</sequence>
<dbReference type="PANTHER" id="PTHR43477:SF1">
    <property type="entry name" value="DIHYDROANTICAPSIN 7-DEHYDROGENASE"/>
    <property type="match status" value="1"/>
</dbReference>
<protein>
    <submittedName>
        <fullName evidence="3">SDR family oxidoreductase</fullName>
    </submittedName>
</protein>
<reference evidence="4" key="1">
    <citation type="journal article" date="2019" name="Int. J. Syst. Evol. Microbiol.">
        <title>The Global Catalogue of Microorganisms (GCM) 10K type strain sequencing project: providing services to taxonomists for standard genome sequencing and annotation.</title>
        <authorList>
            <consortium name="The Broad Institute Genomics Platform"/>
            <consortium name="The Broad Institute Genome Sequencing Center for Infectious Disease"/>
            <person name="Wu L."/>
            <person name="Ma J."/>
        </authorList>
    </citation>
    <scope>NUCLEOTIDE SEQUENCE [LARGE SCALE GENOMIC DNA]</scope>
    <source>
        <strain evidence="4">JCM 9458</strain>
    </source>
</reference>
<dbReference type="Proteomes" id="UP001501676">
    <property type="component" value="Unassembled WGS sequence"/>
</dbReference>
<name>A0ABP6SS20_9ACTN</name>
<dbReference type="SUPFAM" id="SSF51735">
    <property type="entry name" value="NAD(P)-binding Rossmann-fold domains"/>
    <property type="match status" value="1"/>
</dbReference>
<accession>A0ABP6SS20</accession>
<gene>
    <name evidence="3" type="ORF">GCM10020369_07270</name>
</gene>
<dbReference type="Pfam" id="PF13561">
    <property type="entry name" value="adh_short_C2"/>
    <property type="match status" value="1"/>
</dbReference>
<evidence type="ECO:0000256" key="1">
    <source>
        <dbReference type="ARBA" id="ARBA00006484"/>
    </source>
</evidence>
<evidence type="ECO:0000313" key="3">
    <source>
        <dbReference type="EMBL" id="GAA3383021.1"/>
    </source>
</evidence>
<dbReference type="RefSeq" id="WP_345726493.1">
    <property type="nucleotide sequence ID" value="NZ_BAAAYN010000004.1"/>
</dbReference>
<proteinExistence type="inferred from homology"/>
<dbReference type="CDD" id="cd05233">
    <property type="entry name" value="SDR_c"/>
    <property type="match status" value="1"/>
</dbReference>
<keyword evidence="2" id="KW-0560">Oxidoreductase</keyword>
<comment type="similarity">
    <text evidence="1">Belongs to the short-chain dehydrogenases/reductases (SDR) family.</text>
</comment>
<dbReference type="PRINTS" id="PR00081">
    <property type="entry name" value="GDHRDH"/>
</dbReference>
<keyword evidence="4" id="KW-1185">Reference proteome</keyword>
<dbReference type="InterPro" id="IPR002347">
    <property type="entry name" value="SDR_fam"/>
</dbReference>
<dbReference type="Gene3D" id="3.40.50.720">
    <property type="entry name" value="NAD(P)-binding Rossmann-like Domain"/>
    <property type="match status" value="1"/>
</dbReference>